<dbReference type="EMBL" id="CP009636">
    <property type="protein sequence ID" value="AJI08462.1"/>
    <property type="molecule type" value="Genomic_DNA"/>
</dbReference>
<keyword evidence="1" id="KW-0812">Transmembrane</keyword>
<proteinExistence type="predicted"/>
<evidence type="ECO:0000313" key="2">
    <source>
        <dbReference type="EMBL" id="AJI08462.1"/>
    </source>
</evidence>
<evidence type="ECO:0000256" key="1">
    <source>
        <dbReference type="SAM" id="Phobius"/>
    </source>
</evidence>
<keyword evidence="2" id="KW-0614">Plasmid</keyword>
<gene>
    <name evidence="2" type="ORF">AK40_5858</name>
</gene>
<keyword evidence="1" id="KW-1133">Transmembrane helix</keyword>
<dbReference type="Proteomes" id="UP000031861">
    <property type="component" value="Plasmid pBFI_2"/>
</dbReference>
<dbReference type="AlphaFoldDB" id="A0AAN0SR71"/>
<reference evidence="2 3" key="1">
    <citation type="journal article" date="2015" name="Genome Announc.">
        <title>Complete genome sequences for 35 biothreat assay-relevant bacillus species.</title>
        <authorList>
            <person name="Johnson S.L."/>
            <person name="Daligault H.E."/>
            <person name="Davenport K.W."/>
            <person name="Jaissle J."/>
            <person name="Frey K.G."/>
            <person name="Ladner J.T."/>
            <person name="Broomall S.M."/>
            <person name="Bishop-Lilly K.A."/>
            <person name="Bruce D.C."/>
            <person name="Gibbons H.S."/>
            <person name="Coyne S.R."/>
            <person name="Lo C.C."/>
            <person name="Meincke L."/>
            <person name="Munk A.C."/>
            <person name="Koroleva G.I."/>
            <person name="Rosenzweig C.N."/>
            <person name="Palacios G.F."/>
            <person name="Redden C.L."/>
            <person name="Minogue T.D."/>
            <person name="Chain P.S."/>
        </authorList>
    </citation>
    <scope>NUCLEOTIDE SEQUENCE [LARGE SCALE GENOMIC DNA]</scope>
    <source>
        <strain evidence="2 3">03BB108</strain>
    </source>
</reference>
<keyword evidence="1" id="KW-0472">Membrane</keyword>
<feature type="transmembrane region" description="Helical" evidence="1">
    <location>
        <begin position="7"/>
        <end position="27"/>
    </location>
</feature>
<evidence type="ECO:0000313" key="3">
    <source>
        <dbReference type="Proteomes" id="UP000031861"/>
    </source>
</evidence>
<protein>
    <submittedName>
        <fullName evidence="2">Peptidoglycan N-acetylglucosamine deacetylase domain protein</fullName>
    </submittedName>
</protein>
<name>A0AAN0SR71_BACCE</name>
<sequence>MRYMFEIKYIVFSIFIMMYITVLFFLYQSITSPIVKEENIVQLGREQKYYEIYNENDRKIQYLTFNDGLEKHKFNLL</sequence>
<accession>A0AAN0SR71</accession>
<geneLocation type="plasmid" evidence="2 3">
    <name>pBFI_2</name>
</geneLocation>
<organism evidence="2 3">
    <name type="scientific">Bacillus cereus 03BB108</name>
    <dbReference type="NCBI Taxonomy" id="451709"/>
    <lineage>
        <taxon>Bacteria</taxon>
        <taxon>Bacillati</taxon>
        <taxon>Bacillota</taxon>
        <taxon>Bacilli</taxon>
        <taxon>Bacillales</taxon>
        <taxon>Bacillaceae</taxon>
        <taxon>Bacillus</taxon>
        <taxon>Bacillus cereus group</taxon>
    </lineage>
</organism>